<evidence type="ECO:0000313" key="4">
    <source>
        <dbReference type="Proteomes" id="UP000277212"/>
    </source>
</evidence>
<evidence type="ECO:0000313" key="3">
    <source>
        <dbReference type="EMBL" id="RMJ13121.1"/>
    </source>
</evidence>
<reference evidence="3 4" key="1">
    <citation type="submission" date="2017-06" db="EMBL/GenBank/DDBJ databases">
        <title>Comparative genomic analysis of Ambrosia Fusariam Clade fungi.</title>
        <authorList>
            <person name="Stajich J.E."/>
            <person name="Carrillo J."/>
            <person name="Kijimoto T."/>
            <person name="Eskalen A."/>
            <person name="O'Donnell K."/>
            <person name="Kasson M."/>
        </authorList>
    </citation>
    <scope>NUCLEOTIDE SEQUENCE [LARGE SCALE GENOMIC DNA]</scope>
    <source>
        <strain evidence="3">UCR3666</strain>
    </source>
</reference>
<evidence type="ECO:0000256" key="1">
    <source>
        <dbReference type="SAM" id="MobiDB-lite"/>
    </source>
</evidence>
<feature type="signal peptide" evidence="2">
    <location>
        <begin position="1"/>
        <end position="17"/>
    </location>
</feature>
<dbReference type="AlphaFoldDB" id="A0A3M2S6B8"/>
<gene>
    <name evidence="3" type="ORF">CDV36_007230</name>
</gene>
<sequence length="277" mass="27942">MHCSVWLSLAFAFGAVAGPCMPSASETSEPSSSATSSATSSTTSSADSSSLSQSTSLSALPTTSSTADSTVSSSTFDSATASITVSTSSASLSVTSSATSDATTSSATATSSSILGDFNAIAQGGWADGTPARLQPPEYGSVTLGSYNPGNAPVGVLSIEEGTGSLLVDGNNICGFYSPYQESASLYTCNASPRTNEAPVTCDLGQADGGLLKCSAPAMTCIEDFNDDNDPVCYATGGVWSYFSAFQLLGNYFLLHIGSLAARQGSYVPIDLVIQAV</sequence>
<keyword evidence="2" id="KW-0732">Signal</keyword>
<proteinExistence type="predicted"/>
<dbReference type="Proteomes" id="UP000277212">
    <property type="component" value="Unassembled WGS sequence"/>
</dbReference>
<name>A0A3M2S6B8_9HYPO</name>
<organism evidence="3 4">
    <name type="scientific">Fusarium kuroshium</name>
    <dbReference type="NCBI Taxonomy" id="2010991"/>
    <lineage>
        <taxon>Eukaryota</taxon>
        <taxon>Fungi</taxon>
        <taxon>Dikarya</taxon>
        <taxon>Ascomycota</taxon>
        <taxon>Pezizomycotina</taxon>
        <taxon>Sordariomycetes</taxon>
        <taxon>Hypocreomycetidae</taxon>
        <taxon>Hypocreales</taxon>
        <taxon>Nectriaceae</taxon>
        <taxon>Fusarium</taxon>
        <taxon>Fusarium solani species complex</taxon>
    </lineage>
</organism>
<protein>
    <recommendedName>
        <fullName evidence="5">REJ domain-containing protein</fullName>
    </recommendedName>
</protein>
<keyword evidence="4" id="KW-1185">Reference proteome</keyword>
<feature type="chain" id="PRO_5018002252" description="REJ domain-containing protein" evidence="2">
    <location>
        <begin position="18"/>
        <end position="277"/>
    </location>
</feature>
<evidence type="ECO:0000256" key="2">
    <source>
        <dbReference type="SAM" id="SignalP"/>
    </source>
</evidence>
<comment type="caution">
    <text evidence="3">The sequence shown here is derived from an EMBL/GenBank/DDBJ whole genome shotgun (WGS) entry which is preliminary data.</text>
</comment>
<feature type="compositionally biased region" description="Low complexity" evidence="1">
    <location>
        <begin position="23"/>
        <end position="73"/>
    </location>
</feature>
<feature type="region of interest" description="Disordered" evidence="1">
    <location>
        <begin position="22"/>
        <end position="73"/>
    </location>
</feature>
<dbReference type="EMBL" id="NKUJ01000116">
    <property type="protein sequence ID" value="RMJ13121.1"/>
    <property type="molecule type" value="Genomic_DNA"/>
</dbReference>
<dbReference type="OrthoDB" id="5095490at2759"/>
<evidence type="ECO:0008006" key="5">
    <source>
        <dbReference type="Google" id="ProtNLM"/>
    </source>
</evidence>
<accession>A0A3M2S6B8</accession>